<dbReference type="Pfam" id="PF03976">
    <property type="entry name" value="PPK2"/>
    <property type="match status" value="1"/>
</dbReference>
<dbReference type="EMBL" id="MQVR01000035">
    <property type="protein sequence ID" value="OKL53897.1"/>
    <property type="molecule type" value="Genomic_DNA"/>
</dbReference>
<evidence type="ECO:0000256" key="1">
    <source>
        <dbReference type="SAM" id="MobiDB-lite"/>
    </source>
</evidence>
<dbReference type="InterPro" id="IPR022300">
    <property type="entry name" value="PPK2-rel_1"/>
</dbReference>
<dbReference type="NCBIfam" id="TIGR03709">
    <property type="entry name" value="PPK2_rel_1"/>
    <property type="match status" value="1"/>
</dbReference>
<feature type="region of interest" description="Disordered" evidence="1">
    <location>
        <begin position="278"/>
        <end position="329"/>
    </location>
</feature>
<gene>
    <name evidence="3" type="ORF">BSZ39_07060</name>
</gene>
<feature type="compositionally biased region" description="Basic and acidic residues" evidence="1">
    <location>
        <begin position="309"/>
        <end position="322"/>
    </location>
</feature>
<evidence type="ECO:0000259" key="2">
    <source>
        <dbReference type="Pfam" id="PF03976"/>
    </source>
</evidence>
<dbReference type="GO" id="GO:0006797">
    <property type="term" value="P:polyphosphate metabolic process"/>
    <property type="evidence" value="ECO:0007669"/>
    <property type="project" value="InterPro"/>
</dbReference>
<accession>A0A1Q5Q253</accession>
<feature type="domain" description="Polyphosphate kinase-2-related" evidence="2">
    <location>
        <begin position="10"/>
        <end position="219"/>
    </location>
</feature>
<protein>
    <recommendedName>
        <fullName evidence="2">Polyphosphate kinase-2-related domain-containing protein</fullName>
    </recommendedName>
</protein>
<dbReference type="STRING" id="208480.SAMN02910418_01319"/>
<dbReference type="SUPFAM" id="SSF52540">
    <property type="entry name" value="P-loop containing nucleoside triphosphate hydrolases"/>
    <property type="match status" value="1"/>
</dbReference>
<keyword evidence="4" id="KW-1185">Reference proteome</keyword>
<comment type="caution">
    <text evidence="3">The sequence shown here is derived from an EMBL/GenBank/DDBJ whole genome shotgun (WGS) entry which is preliminary data.</text>
</comment>
<organism evidence="3 4">
    <name type="scientific">Bowdeniella nasicola</name>
    <dbReference type="NCBI Taxonomy" id="208480"/>
    <lineage>
        <taxon>Bacteria</taxon>
        <taxon>Bacillati</taxon>
        <taxon>Actinomycetota</taxon>
        <taxon>Actinomycetes</taxon>
        <taxon>Actinomycetales</taxon>
        <taxon>Actinomycetaceae</taxon>
        <taxon>Bowdeniella</taxon>
    </lineage>
</organism>
<dbReference type="PANTHER" id="PTHR34383:SF3">
    <property type="entry name" value="POLYPHOSPHATE:AMP PHOSPHOTRANSFERASE"/>
    <property type="match status" value="1"/>
</dbReference>
<reference evidence="4" key="1">
    <citation type="submission" date="2016-12" db="EMBL/GenBank/DDBJ databases">
        <authorList>
            <person name="Meng X."/>
        </authorList>
    </citation>
    <scope>NUCLEOTIDE SEQUENCE [LARGE SCALE GENOMIC DNA]</scope>
    <source>
        <strain evidence="4">DSM 19116</strain>
    </source>
</reference>
<proteinExistence type="predicted"/>
<dbReference type="Proteomes" id="UP000185628">
    <property type="component" value="Unassembled WGS sequence"/>
</dbReference>
<dbReference type="GO" id="GO:0016776">
    <property type="term" value="F:phosphotransferase activity, phosphate group as acceptor"/>
    <property type="evidence" value="ECO:0007669"/>
    <property type="project" value="InterPro"/>
</dbReference>
<evidence type="ECO:0000313" key="4">
    <source>
        <dbReference type="Proteomes" id="UP000185628"/>
    </source>
</evidence>
<evidence type="ECO:0000313" key="3">
    <source>
        <dbReference type="EMBL" id="OKL53897.1"/>
    </source>
</evidence>
<dbReference type="InterPro" id="IPR027417">
    <property type="entry name" value="P-loop_NTPase"/>
</dbReference>
<sequence>MEKRGELLSELQERLFADGRSGGKKAILLVIQGMDTSGKGGIVRHVMGMVDPQGVALRSFGVPTAEERKHHYLWRVRRALPPAGKIGVFDRSHYEDVLVVRVDKLVPKTHWEKRYDELVNFEKKAAADGIRIIKVMLHISKQEQGVRLMERLDRADKHWKFNPGDVDVRAKWDDYQAAYQDAITKTTTDEAPWYVVPANNKWYSRLVITELLIKELLEMDLKWPRPRWHADVQKRRLSKTMAPETVEIAEKNEKKAVAKTEEEAVELAEMVEDFVDDYDGEAKESKPKKSKKDAKDAKAKKDKKKPKAKKDSKDKKSKDDKKKSKKSKK</sequence>
<feature type="compositionally biased region" description="Basic and acidic residues" evidence="1">
    <location>
        <begin position="280"/>
        <end position="299"/>
    </location>
</feature>
<dbReference type="AlphaFoldDB" id="A0A1Q5Q253"/>
<dbReference type="PANTHER" id="PTHR34383">
    <property type="entry name" value="POLYPHOSPHATE:AMP PHOSPHOTRANSFERASE-RELATED"/>
    <property type="match status" value="1"/>
</dbReference>
<name>A0A1Q5Q253_9ACTO</name>
<dbReference type="Gene3D" id="3.40.50.300">
    <property type="entry name" value="P-loop containing nucleotide triphosphate hydrolases"/>
    <property type="match status" value="1"/>
</dbReference>
<dbReference type="InterPro" id="IPR022488">
    <property type="entry name" value="PPK2-related"/>
</dbReference>